<dbReference type="InterPro" id="IPR006379">
    <property type="entry name" value="HAD-SF_hydro_IIB"/>
</dbReference>
<dbReference type="PANTHER" id="PTHR10000:SF8">
    <property type="entry name" value="HAD SUPERFAMILY HYDROLASE-LIKE, TYPE 3"/>
    <property type="match status" value="1"/>
</dbReference>
<dbReference type="NCBIfam" id="TIGR01484">
    <property type="entry name" value="HAD-SF-IIB"/>
    <property type="match status" value="1"/>
</dbReference>
<dbReference type="EMBL" id="JACJLA010000003">
    <property type="protein sequence ID" value="MBM6912261.1"/>
    <property type="molecule type" value="Genomic_DNA"/>
</dbReference>
<protein>
    <submittedName>
        <fullName evidence="1">HAD family phosphatase</fullName>
    </submittedName>
</protein>
<name>A0ABS2GDL9_9FIRM</name>
<comment type="caution">
    <text evidence="1">The sequence shown here is derived from an EMBL/GenBank/DDBJ whole genome shotgun (WGS) entry which is preliminary data.</text>
</comment>
<dbReference type="Pfam" id="PF08282">
    <property type="entry name" value="Hydrolase_3"/>
    <property type="match status" value="1"/>
</dbReference>
<dbReference type="Gene3D" id="3.30.1240.10">
    <property type="match status" value="1"/>
</dbReference>
<accession>A0ABS2GDL9</accession>
<evidence type="ECO:0000313" key="1">
    <source>
        <dbReference type="EMBL" id="MBM6912261.1"/>
    </source>
</evidence>
<dbReference type="SFLD" id="SFLDS00003">
    <property type="entry name" value="Haloacid_Dehalogenase"/>
    <property type="match status" value="1"/>
</dbReference>
<organism evidence="1 2">
    <name type="scientific">Veillonella magna</name>
    <dbReference type="NCBI Taxonomy" id="464322"/>
    <lineage>
        <taxon>Bacteria</taxon>
        <taxon>Bacillati</taxon>
        <taxon>Bacillota</taxon>
        <taxon>Negativicutes</taxon>
        <taxon>Veillonellales</taxon>
        <taxon>Veillonellaceae</taxon>
        <taxon>Veillonella</taxon>
    </lineage>
</organism>
<dbReference type="PANTHER" id="PTHR10000">
    <property type="entry name" value="PHOSPHOSERINE PHOSPHATASE"/>
    <property type="match status" value="1"/>
</dbReference>
<dbReference type="SFLD" id="SFLDG01140">
    <property type="entry name" value="C2.B:_Phosphomannomutase_and_P"/>
    <property type="match status" value="1"/>
</dbReference>
<dbReference type="CDD" id="cd07516">
    <property type="entry name" value="HAD_Pase"/>
    <property type="match status" value="1"/>
</dbReference>
<dbReference type="InterPro" id="IPR023214">
    <property type="entry name" value="HAD_sf"/>
</dbReference>
<dbReference type="InterPro" id="IPR036412">
    <property type="entry name" value="HAD-like_sf"/>
</dbReference>
<proteinExistence type="predicted"/>
<dbReference type="RefSeq" id="WP_205087473.1">
    <property type="nucleotide sequence ID" value="NZ_JACJLA010000003.1"/>
</dbReference>
<keyword evidence="2" id="KW-1185">Reference proteome</keyword>
<dbReference type="Gene3D" id="3.40.50.1000">
    <property type="entry name" value="HAD superfamily/HAD-like"/>
    <property type="match status" value="1"/>
</dbReference>
<reference evidence="1 2" key="1">
    <citation type="journal article" date="2021" name="Sci. Rep.">
        <title>The distribution of antibiotic resistance genes in chicken gut microbiota commensals.</title>
        <authorList>
            <person name="Juricova H."/>
            <person name="Matiasovicova J."/>
            <person name="Kubasova T."/>
            <person name="Cejkova D."/>
            <person name="Rychlik I."/>
        </authorList>
    </citation>
    <scope>NUCLEOTIDE SEQUENCE [LARGE SCALE GENOMIC DNA]</scope>
    <source>
        <strain evidence="1 2">An537</strain>
    </source>
</reference>
<sequence>MTTGIRLLAIDLDDTLLRDDNTVSAYTKDILKAAQVEGIEVLIATGRMYQTAEPVGKALGIGDVPMVLYSGGLVQCIESGRKLYEKTIPLATARKVLTMAKERDWYIQAYVDDVLYVHHETEFSKSYEKATGATAVYIGDALYDLDGEPNKLLIIEEPAVIDTISRTLHEDMGSELAIVRSKRHFLELNPPQTSKGEALHFMAQRLGVPTEAMVAFGNSENDISMLEEAGHAIAVANAEEMVKAVADEVCRSNEDDGVAHWVATHVLGRNEA</sequence>
<gene>
    <name evidence="1" type="ORF">H6A01_02805</name>
</gene>
<dbReference type="NCBIfam" id="TIGR00099">
    <property type="entry name" value="Cof-subfamily"/>
    <property type="match status" value="1"/>
</dbReference>
<dbReference type="SUPFAM" id="SSF56784">
    <property type="entry name" value="HAD-like"/>
    <property type="match status" value="1"/>
</dbReference>
<dbReference type="Proteomes" id="UP000707138">
    <property type="component" value="Unassembled WGS sequence"/>
</dbReference>
<evidence type="ECO:0000313" key="2">
    <source>
        <dbReference type="Proteomes" id="UP000707138"/>
    </source>
</evidence>
<dbReference type="InterPro" id="IPR000150">
    <property type="entry name" value="Cof"/>
</dbReference>